<dbReference type="Proteomes" id="UP001151002">
    <property type="component" value="Unassembled WGS sequence"/>
</dbReference>
<keyword evidence="1" id="KW-0805">Transcription regulation</keyword>
<keyword evidence="3" id="KW-0804">Transcription</keyword>
<dbReference type="PANTHER" id="PTHR46796:SF12">
    <property type="entry name" value="HTH-TYPE DNA-BINDING TRANSCRIPTIONAL ACTIVATOR EUTR"/>
    <property type="match status" value="1"/>
</dbReference>
<reference evidence="5" key="1">
    <citation type="submission" date="2022-11" db="EMBL/GenBank/DDBJ databases">
        <authorList>
            <person name="Somphong A."/>
            <person name="Phongsopitanun W."/>
        </authorList>
    </citation>
    <scope>NUCLEOTIDE SEQUENCE</scope>
    <source>
        <strain evidence="5">Pm04-4</strain>
    </source>
</reference>
<dbReference type="EMBL" id="JAPNTZ010000033">
    <property type="protein sequence ID" value="MCY1145758.1"/>
    <property type="molecule type" value="Genomic_DNA"/>
</dbReference>
<evidence type="ECO:0000256" key="1">
    <source>
        <dbReference type="ARBA" id="ARBA00023015"/>
    </source>
</evidence>
<dbReference type="PANTHER" id="PTHR46796">
    <property type="entry name" value="HTH-TYPE TRANSCRIPTIONAL ACTIVATOR RHAS-RELATED"/>
    <property type="match status" value="1"/>
</dbReference>
<evidence type="ECO:0000313" key="5">
    <source>
        <dbReference type="EMBL" id="MCY1145758.1"/>
    </source>
</evidence>
<dbReference type="InterPro" id="IPR050204">
    <property type="entry name" value="AraC_XylS_family_regulators"/>
</dbReference>
<dbReference type="SMART" id="SM00342">
    <property type="entry name" value="HTH_ARAC"/>
    <property type="match status" value="1"/>
</dbReference>
<protein>
    <submittedName>
        <fullName evidence="5">AraC family transcriptional regulator</fullName>
    </submittedName>
</protein>
<evidence type="ECO:0000259" key="4">
    <source>
        <dbReference type="PROSITE" id="PS01124"/>
    </source>
</evidence>
<dbReference type="Pfam" id="PF12833">
    <property type="entry name" value="HTH_18"/>
    <property type="match status" value="1"/>
</dbReference>
<keyword evidence="6" id="KW-1185">Reference proteome</keyword>
<accession>A0ABT4BGU9</accession>
<evidence type="ECO:0000256" key="2">
    <source>
        <dbReference type="ARBA" id="ARBA00023125"/>
    </source>
</evidence>
<dbReference type="Gene3D" id="1.10.10.60">
    <property type="entry name" value="Homeodomain-like"/>
    <property type="match status" value="1"/>
</dbReference>
<dbReference type="SUPFAM" id="SSF46689">
    <property type="entry name" value="Homeodomain-like"/>
    <property type="match status" value="2"/>
</dbReference>
<evidence type="ECO:0000256" key="3">
    <source>
        <dbReference type="ARBA" id="ARBA00023163"/>
    </source>
</evidence>
<dbReference type="PROSITE" id="PS01124">
    <property type="entry name" value="HTH_ARAC_FAMILY_2"/>
    <property type="match status" value="1"/>
</dbReference>
<proteinExistence type="predicted"/>
<sequence>MDFWIRSAHYGSFRADLVRAEGLRYTAAADPIQHIVGGVVVKGRGMQRTSSREYSVVAGDAYLCPLDVPFDGEHEDAEFAVVSLPLSVAGMMAEAASGSPADRFTFHDMAPVSPAMGRHWSSTLSFVHRQLATPDLVLPTLLVDHLVELVASATVATFPNTAMTVAHPSSDGYVSPATVRRAVDFIEAHADQSLTVADVAAAASVGPRAIQAAFRRTFDMTPMGYVRQVRLAHAHNELSVADPSGDVTVTDIARGWGFSNVGRFTSLYRAEYGQSPRRTLRT</sequence>
<gene>
    <name evidence="5" type="ORF">OWR29_47835</name>
</gene>
<dbReference type="InterPro" id="IPR018060">
    <property type="entry name" value="HTH_AraC"/>
</dbReference>
<comment type="caution">
    <text evidence="5">The sequence shown here is derived from an EMBL/GenBank/DDBJ whole genome shotgun (WGS) entry which is preliminary data.</text>
</comment>
<feature type="domain" description="HTH araC/xylS-type" evidence="4">
    <location>
        <begin position="180"/>
        <end position="282"/>
    </location>
</feature>
<keyword evidence="2" id="KW-0238">DNA-binding</keyword>
<name>A0ABT4BGU9_9ACTN</name>
<organism evidence="5 6">
    <name type="scientific">Paractinoplanes pyxinae</name>
    <dbReference type="NCBI Taxonomy" id="2997416"/>
    <lineage>
        <taxon>Bacteria</taxon>
        <taxon>Bacillati</taxon>
        <taxon>Actinomycetota</taxon>
        <taxon>Actinomycetes</taxon>
        <taxon>Micromonosporales</taxon>
        <taxon>Micromonosporaceae</taxon>
        <taxon>Paractinoplanes</taxon>
    </lineage>
</organism>
<evidence type="ECO:0000313" key="6">
    <source>
        <dbReference type="Proteomes" id="UP001151002"/>
    </source>
</evidence>
<dbReference type="InterPro" id="IPR009057">
    <property type="entry name" value="Homeodomain-like_sf"/>
</dbReference>